<evidence type="ECO:0000259" key="11">
    <source>
        <dbReference type="Pfam" id="PF12022"/>
    </source>
</evidence>
<evidence type="ECO:0000259" key="10">
    <source>
        <dbReference type="Pfam" id="PF06148"/>
    </source>
</evidence>
<evidence type="ECO:0000313" key="12">
    <source>
        <dbReference type="EMBL" id="KAF8757083.1"/>
    </source>
</evidence>
<evidence type="ECO:0000256" key="6">
    <source>
        <dbReference type="ARBA" id="ARBA00023034"/>
    </source>
</evidence>
<gene>
    <name evidence="12" type="ORF">RHS01_03944</name>
</gene>
<keyword evidence="5" id="KW-0653">Protein transport</keyword>
<evidence type="ECO:0000256" key="5">
    <source>
        <dbReference type="ARBA" id="ARBA00022927"/>
    </source>
</evidence>
<sequence>MEDEDGLPYVAPLDASHPLLSAPGDSFDVDEFLLSRSHTSLPDLRTELNDYLNKLRAELVHLINENYADFISLSTDLRGEGETIDTMRAPLSTIITEIETSRAELRDIQDAVQTKLDARTVLREEQGILRLLLKLADSVSRVEVLLAISPSNDDSLAVGNTSPQATTLSASDGLGLRGMDGLRLHVTEDDTDPKLRAGYAKHLSRAAGELSQVLYLADKARENSCALVDTLQFRIDRITSTLSRDLDHHLASTLRALTDSSTMPSAASAERARLTSELVECFKIYDALKMWREAEDVIRRELVRPFIKKHQLPSFHTPIHTLCSARDRCSLVFLPQHPSRDTHTRAQPRDTSIPLNDKNGAAVTDEAGGGDALVGLYNKVLRFVQRDVMGVVRVAESVSGKSRRGGGHIFGGMSPGGLGISPGGLPPSSSIGVSPIGPGLVGADPTAAVTENPERIEIIANVVWAELARALMDELGSTVFAVGRPDEFRQVCASLPIKCTGRFLYPSLELYNNTAPHFSTGSTRATSFSPGAPGSSIDNDLFSEVAAPVYFQLRWKDIVGKCENVLGSGAGEKQDFATPQANAIYAAIKSCWSTQVYVPELGHRFWRLTLQLLSRYRTWMDTSLPLKEAPIAQSDRVTTLATPGTRPSTPDILERNNSDDVLLSTLGFTLSDARLLQQKASGYRFAPDGWPNRFVQVQALWEDVIQVLLPDGIDAGDDEERAEDALVRSLKNISSYEKTIRTRAIAILTKRCAEPLANAKSIPVQYRGARRSVTEPSPFIATVWRPLATFFGENGPGERLRDDLAVDSAGQSNAHFLPVWISKFRGEERDDERIRAQMMLDVDSLGNEARALGFGMTEVVDNSEGYKELKRVASQGDAEPTTPA</sequence>
<keyword evidence="7" id="KW-0472">Membrane</keyword>
<dbReference type="GO" id="GO:0017119">
    <property type="term" value="C:Golgi transport complex"/>
    <property type="evidence" value="ECO:0007669"/>
    <property type="project" value="TreeGrafter"/>
</dbReference>
<dbReference type="GO" id="GO:0006891">
    <property type="term" value="P:intra-Golgi vesicle-mediated transport"/>
    <property type="evidence" value="ECO:0007669"/>
    <property type="project" value="TreeGrafter"/>
</dbReference>
<evidence type="ECO:0000256" key="1">
    <source>
        <dbReference type="ARBA" id="ARBA00004395"/>
    </source>
</evidence>
<evidence type="ECO:0000256" key="7">
    <source>
        <dbReference type="ARBA" id="ARBA00023136"/>
    </source>
</evidence>
<feature type="compositionally biased region" description="Basic and acidic residues" evidence="9">
    <location>
        <begin position="338"/>
        <end position="348"/>
    </location>
</feature>
<protein>
    <recommendedName>
        <fullName evidence="3">Conserved oligomeric Golgi complex subunit 2</fullName>
    </recommendedName>
    <alternativeName>
        <fullName evidence="8">Component of oligomeric Golgi complex 2</fullName>
    </alternativeName>
</protein>
<evidence type="ECO:0000256" key="3">
    <source>
        <dbReference type="ARBA" id="ARBA00020977"/>
    </source>
</evidence>
<dbReference type="GO" id="GO:0015031">
    <property type="term" value="P:protein transport"/>
    <property type="evidence" value="ECO:0007669"/>
    <property type="project" value="UniProtKB-KW"/>
</dbReference>
<dbReference type="GO" id="GO:0000139">
    <property type="term" value="C:Golgi membrane"/>
    <property type="evidence" value="ECO:0007669"/>
    <property type="project" value="UniProtKB-SubCell"/>
</dbReference>
<dbReference type="Pfam" id="PF06148">
    <property type="entry name" value="COG2_N"/>
    <property type="match status" value="1"/>
</dbReference>
<dbReference type="InterPro" id="IPR024602">
    <property type="entry name" value="COG_su2_N"/>
</dbReference>
<dbReference type="EMBL" id="JACYCF010000005">
    <property type="protein sequence ID" value="KAF8757083.1"/>
    <property type="molecule type" value="Genomic_DNA"/>
</dbReference>
<evidence type="ECO:0000256" key="8">
    <source>
        <dbReference type="ARBA" id="ARBA00031344"/>
    </source>
</evidence>
<keyword evidence="6" id="KW-0333">Golgi apparatus</keyword>
<comment type="caution">
    <text evidence="12">The sequence shown here is derived from an EMBL/GenBank/DDBJ whole genome shotgun (WGS) entry which is preliminary data.</text>
</comment>
<feature type="domain" description="COG complex component COG2 C-terminal" evidence="11">
    <location>
        <begin position="548"/>
        <end position="796"/>
    </location>
</feature>
<feature type="region of interest" description="Disordered" evidence="9">
    <location>
        <begin position="338"/>
        <end position="364"/>
    </location>
</feature>
<organism evidence="12 13">
    <name type="scientific">Rhizoctonia solani</name>
    <dbReference type="NCBI Taxonomy" id="456999"/>
    <lineage>
        <taxon>Eukaryota</taxon>
        <taxon>Fungi</taxon>
        <taxon>Dikarya</taxon>
        <taxon>Basidiomycota</taxon>
        <taxon>Agaricomycotina</taxon>
        <taxon>Agaricomycetes</taxon>
        <taxon>Cantharellales</taxon>
        <taxon>Ceratobasidiaceae</taxon>
        <taxon>Rhizoctonia</taxon>
    </lineage>
</organism>
<evidence type="ECO:0000256" key="2">
    <source>
        <dbReference type="ARBA" id="ARBA00007603"/>
    </source>
</evidence>
<evidence type="ECO:0000256" key="9">
    <source>
        <dbReference type="SAM" id="MobiDB-lite"/>
    </source>
</evidence>
<proteinExistence type="inferred from homology"/>
<name>A0A8H7M657_9AGAM</name>
<dbReference type="Proteomes" id="UP000614334">
    <property type="component" value="Unassembled WGS sequence"/>
</dbReference>
<dbReference type="PANTHER" id="PTHR12961:SF0">
    <property type="entry name" value="CONSERVED OLIGOMERIC GOLGI COMPLEX SUBUNIT 2"/>
    <property type="match status" value="1"/>
</dbReference>
<dbReference type="GO" id="GO:0007030">
    <property type="term" value="P:Golgi organization"/>
    <property type="evidence" value="ECO:0007669"/>
    <property type="project" value="InterPro"/>
</dbReference>
<reference evidence="12" key="1">
    <citation type="submission" date="2020-09" db="EMBL/GenBank/DDBJ databases">
        <title>Comparative genome analyses of four rice-infecting Rhizoctonia solani isolates reveal extensive enrichment of homogalacturonan modification genes.</title>
        <authorList>
            <person name="Lee D.-Y."/>
            <person name="Jeon J."/>
            <person name="Kim K.-T."/>
            <person name="Cheong K."/>
            <person name="Song H."/>
            <person name="Choi G."/>
            <person name="Ko J."/>
            <person name="Opiyo S.O."/>
            <person name="Zuo S."/>
            <person name="Madhav S."/>
            <person name="Lee Y.-H."/>
            <person name="Wang G.-L."/>
        </authorList>
    </citation>
    <scope>NUCLEOTIDE SEQUENCE</scope>
    <source>
        <strain evidence="12">AG1-IA B2</strain>
    </source>
</reference>
<feature type="domain" description="Conserved oligomeric Golgi complex subunit 2 N-terminal" evidence="10">
    <location>
        <begin position="25"/>
        <end position="88"/>
    </location>
</feature>
<dbReference type="AlphaFoldDB" id="A0A8H7M657"/>
<accession>A0A8H7M657</accession>
<dbReference type="InterPro" id="IPR009316">
    <property type="entry name" value="COG2"/>
</dbReference>
<evidence type="ECO:0000256" key="4">
    <source>
        <dbReference type="ARBA" id="ARBA00022448"/>
    </source>
</evidence>
<dbReference type="Pfam" id="PF12022">
    <property type="entry name" value="COG2_C"/>
    <property type="match status" value="1"/>
</dbReference>
<dbReference type="InterPro" id="IPR024603">
    <property type="entry name" value="COG_complex_COG2_C"/>
</dbReference>
<comment type="similarity">
    <text evidence="2">Belongs to the COG2 family.</text>
</comment>
<evidence type="ECO:0000313" key="13">
    <source>
        <dbReference type="Proteomes" id="UP000614334"/>
    </source>
</evidence>
<dbReference type="PANTHER" id="PTHR12961">
    <property type="entry name" value="CONSERVED OLIGOMERIC GOLGI COMPLEX COMPONENT 2"/>
    <property type="match status" value="1"/>
</dbReference>
<comment type="subcellular location">
    <subcellularLocation>
        <location evidence="1">Golgi apparatus membrane</location>
        <topology evidence="1">Peripheral membrane protein</topology>
    </subcellularLocation>
</comment>
<keyword evidence="4" id="KW-0813">Transport</keyword>